<keyword evidence="4 6" id="KW-1133">Transmembrane helix</keyword>
<feature type="transmembrane region" description="Helical" evidence="6">
    <location>
        <begin position="15"/>
        <end position="34"/>
    </location>
</feature>
<evidence type="ECO:0000259" key="7">
    <source>
        <dbReference type="Pfam" id="PF12823"/>
    </source>
</evidence>
<evidence type="ECO:0000256" key="5">
    <source>
        <dbReference type="ARBA" id="ARBA00023136"/>
    </source>
</evidence>
<evidence type="ECO:0000256" key="3">
    <source>
        <dbReference type="ARBA" id="ARBA00022692"/>
    </source>
</evidence>
<evidence type="ECO:0000256" key="2">
    <source>
        <dbReference type="ARBA" id="ARBA00022475"/>
    </source>
</evidence>
<dbReference type="Proteomes" id="UP001549749">
    <property type="component" value="Unassembled WGS sequence"/>
</dbReference>
<comment type="caution">
    <text evidence="8">The sequence shown here is derived from an EMBL/GenBank/DDBJ whole genome shotgun (WGS) entry which is preliminary data.</text>
</comment>
<name>A0ABV2TBP8_9BACT</name>
<dbReference type="PANTHER" id="PTHR40077:SF1">
    <property type="entry name" value="MEMBRANE PROTEIN"/>
    <property type="match status" value="1"/>
</dbReference>
<feature type="domain" description="DUF3817" evidence="7">
    <location>
        <begin position="11"/>
        <end position="96"/>
    </location>
</feature>
<evidence type="ECO:0000256" key="4">
    <source>
        <dbReference type="ARBA" id="ARBA00022989"/>
    </source>
</evidence>
<evidence type="ECO:0000313" key="8">
    <source>
        <dbReference type="EMBL" id="MET7000455.1"/>
    </source>
</evidence>
<dbReference type="RefSeq" id="WP_354663014.1">
    <property type="nucleotide sequence ID" value="NZ_JBEXAC010000002.1"/>
</dbReference>
<feature type="transmembrane region" description="Helical" evidence="6">
    <location>
        <begin position="71"/>
        <end position="92"/>
    </location>
</feature>
<gene>
    <name evidence="8" type="ORF">ABR189_23895</name>
</gene>
<sequence>MKANLLTSAIGRLRFVAFFEGLSLLVLLLIAMPLKYWADMPQAVKVIGMLHGILFIAYVIFVMEVKLAHKWAYGKTFGALVASVIPFGTFYADAKWFKKEQGTNA</sequence>
<accession>A0ABV2TBP8</accession>
<keyword evidence="3 6" id="KW-0812">Transmembrane</keyword>
<evidence type="ECO:0000313" key="9">
    <source>
        <dbReference type="Proteomes" id="UP001549749"/>
    </source>
</evidence>
<dbReference type="Pfam" id="PF12823">
    <property type="entry name" value="DUF3817"/>
    <property type="match status" value="1"/>
</dbReference>
<dbReference type="InterPro" id="IPR023845">
    <property type="entry name" value="DUF3817_TM"/>
</dbReference>
<reference evidence="8 9" key="1">
    <citation type="submission" date="2024-06" db="EMBL/GenBank/DDBJ databases">
        <title>Chitinophaga defluvii sp. nov., isolated from municipal sewage.</title>
        <authorList>
            <person name="Zhang L."/>
        </authorList>
    </citation>
    <scope>NUCLEOTIDE SEQUENCE [LARGE SCALE GENOMIC DNA]</scope>
    <source>
        <strain evidence="8 9">H8</strain>
    </source>
</reference>
<feature type="transmembrane region" description="Helical" evidence="6">
    <location>
        <begin position="46"/>
        <end position="65"/>
    </location>
</feature>
<evidence type="ECO:0000256" key="6">
    <source>
        <dbReference type="SAM" id="Phobius"/>
    </source>
</evidence>
<organism evidence="8 9">
    <name type="scientific">Chitinophaga defluvii</name>
    <dbReference type="NCBI Taxonomy" id="3163343"/>
    <lineage>
        <taxon>Bacteria</taxon>
        <taxon>Pseudomonadati</taxon>
        <taxon>Bacteroidota</taxon>
        <taxon>Chitinophagia</taxon>
        <taxon>Chitinophagales</taxon>
        <taxon>Chitinophagaceae</taxon>
        <taxon>Chitinophaga</taxon>
    </lineage>
</organism>
<keyword evidence="5 6" id="KW-0472">Membrane</keyword>
<evidence type="ECO:0000256" key="1">
    <source>
        <dbReference type="ARBA" id="ARBA00004651"/>
    </source>
</evidence>
<dbReference type="PANTHER" id="PTHR40077">
    <property type="entry name" value="MEMBRANE PROTEIN-RELATED"/>
    <property type="match status" value="1"/>
</dbReference>
<keyword evidence="2" id="KW-1003">Cell membrane</keyword>
<keyword evidence="9" id="KW-1185">Reference proteome</keyword>
<comment type="subcellular location">
    <subcellularLocation>
        <location evidence="1">Cell membrane</location>
        <topology evidence="1">Multi-pass membrane protein</topology>
    </subcellularLocation>
</comment>
<protein>
    <submittedName>
        <fullName evidence="8">DUF3817 domain-containing protein</fullName>
    </submittedName>
</protein>
<proteinExistence type="predicted"/>
<dbReference type="NCBIfam" id="TIGR03954">
    <property type="entry name" value="integ_memb_HG"/>
    <property type="match status" value="1"/>
</dbReference>
<dbReference type="EMBL" id="JBEXAC010000002">
    <property type="protein sequence ID" value="MET7000455.1"/>
    <property type="molecule type" value="Genomic_DNA"/>
</dbReference>